<evidence type="ECO:0000256" key="2">
    <source>
        <dbReference type="ARBA" id="ARBA00022448"/>
    </source>
</evidence>
<evidence type="ECO:0000259" key="7">
    <source>
        <dbReference type="PROSITE" id="PS51352"/>
    </source>
</evidence>
<comment type="caution">
    <text evidence="8">The sequence shown here is derived from an EMBL/GenBank/DDBJ whole genome shotgun (WGS) entry which is preliminary data.</text>
</comment>
<dbReference type="PRINTS" id="PR00421">
    <property type="entry name" value="THIOREDOXIN"/>
</dbReference>
<dbReference type="AlphaFoldDB" id="A0A2N0VGR0"/>
<dbReference type="PANTHER" id="PTHR45663:SF11">
    <property type="entry name" value="GEO12009P1"/>
    <property type="match status" value="1"/>
</dbReference>
<name>A0A2N0VGR0_9BACT</name>
<dbReference type="InterPro" id="IPR013766">
    <property type="entry name" value="Thioredoxin_domain"/>
</dbReference>
<keyword evidence="2" id="KW-0813">Transport</keyword>
<dbReference type="OrthoDB" id="9790390at2"/>
<keyword evidence="9" id="KW-1185">Reference proteome</keyword>
<feature type="domain" description="Thioredoxin" evidence="7">
    <location>
        <begin position="1"/>
        <end position="117"/>
    </location>
</feature>
<accession>A0A2N0VGR0</accession>
<proteinExistence type="inferred from homology"/>
<evidence type="ECO:0000313" key="8">
    <source>
        <dbReference type="EMBL" id="PKD43369.1"/>
    </source>
</evidence>
<dbReference type="RefSeq" id="WP_101073844.1">
    <property type="nucleotide sequence ID" value="NZ_PISP01000003.1"/>
</dbReference>
<keyword evidence="3" id="KW-0249">Electron transport</keyword>
<dbReference type="EMBL" id="PISP01000003">
    <property type="protein sequence ID" value="PKD43369.1"/>
    <property type="molecule type" value="Genomic_DNA"/>
</dbReference>
<reference evidence="8 9" key="1">
    <citation type="submission" date="2017-11" db="EMBL/GenBank/DDBJ databases">
        <title>Rhodohalobacter 15182 sp. nov., isolated from a salt lake.</title>
        <authorList>
            <person name="Han S."/>
        </authorList>
    </citation>
    <scope>NUCLEOTIDE SEQUENCE [LARGE SCALE GENOMIC DNA]</scope>
    <source>
        <strain evidence="8 9">15182</strain>
    </source>
</reference>
<dbReference type="SUPFAM" id="SSF52833">
    <property type="entry name" value="Thioredoxin-like"/>
    <property type="match status" value="1"/>
</dbReference>
<dbReference type="Gene3D" id="3.40.30.10">
    <property type="entry name" value="Glutaredoxin"/>
    <property type="match status" value="1"/>
</dbReference>
<dbReference type="PROSITE" id="PS00194">
    <property type="entry name" value="THIOREDOXIN_1"/>
    <property type="match status" value="1"/>
</dbReference>
<evidence type="ECO:0000256" key="3">
    <source>
        <dbReference type="ARBA" id="ARBA00022982"/>
    </source>
</evidence>
<dbReference type="GO" id="GO:0015035">
    <property type="term" value="F:protein-disulfide reductase activity"/>
    <property type="evidence" value="ECO:0007669"/>
    <property type="project" value="UniProtKB-UniRule"/>
</dbReference>
<keyword evidence="4" id="KW-1015">Disulfide bond</keyword>
<dbReference type="GO" id="GO:0005737">
    <property type="term" value="C:cytoplasm"/>
    <property type="evidence" value="ECO:0007669"/>
    <property type="project" value="TreeGrafter"/>
</dbReference>
<dbReference type="Pfam" id="PF00085">
    <property type="entry name" value="Thioredoxin"/>
    <property type="match status" value="1"/>
</dbReference>
<dbReference type="Proteomes" id="UP000233398">
    <property type="component" value="Unassembled WGS sequence"/>
</dbReference>
<dbReference type="PROSITE" id="PS51352">
    <property type="entry name" value="THIOREDOXIN_2"/>
    <property type="match status" value="1"/>
</dbReference>
<evidence type="ECO:0000313" key="9">
    <source>
        <dbReference type="Proteomes" id="UP000233398"/>
    </source>
</evidence>
<dbReference type="PANTHER" id="PTHR45663">
    <property type="entry name" value="GEO12009P1"/>
    <property type="match status" value="1"/>
</dbReference>
<gene>
    <name evidence="8" type="primary">trxA</name>
    <name evidence="8" type="ORF">CWD77_12240</name>
</gene>
<comment type="similarity">
    <text evidence="1">Belongs to the thioredoxin family.</text>
</comment>
<sequence length="122" mass="13757">MAAEHLTKESFLKKVFDYENNQEWNFKGEKPAIIDFYADWCGPCKMVAPVIEELSENYEGLVDIYKIDTEAEQELAAVFGIRSIPSILFIPVDGQPQMAAGALPKAQFIKLIEEKFEVKAPA</sequence>
<dbReference type="CDD" id="cd02947">
    <property type="entry name" value="TRX_family"/>
    <property type="match status" value="1"/>
</dbReference>
<dbReference type="NCBIfam" id="TIGR01068">
    <property type="entry name" value="thioredoxin"/>
    <property type="match status" value="1"/>
</dbReference>
<evidence type="ECO:0000256" key="1">
    <source>
        <dbReference type="ARBA" id="ARBA00008987"/>
    </source>
</evidence>
<evidence type="ECO:0000256" key="4">
    <source>
        <dbReference type="ARBA" id="ARBA00023157"/>
    </source>
</evidence>
<protein>
    <recommendedName>
        <fullName evidence="6">Thioredoxin</fullName>
    </recommendedName>
</protein>
<evidence type="ECO:0000256" key="6">
    <source>
        <dbReference type="NCBIfam" id="TIGR01068"/>
    </source>
</evidence>
<dbReference type="FunFam" id="3.40.30.10:FF:000229">
    <property type="entry name" value="Thioredoxin (TRX)"/>
    <property type="match status" value="1"/>
</dbReference>
<dbReference type="InterPro" id="IPR005746">
    <property type="entry name" value="Thioredoxin"/>
</dbReference>
<keyword evidence="5" id="KW-0676">Redox-active center</keyword>
<dbReference type="InterPro" id="IPR017937">
    <property type="entry name" value="Thioredoxin_CS"/>
</dbReference>
<dbReference type="InterPro" id="IPR036249">
    <property type="entry name" value="Thioredoxin-like_sf"/>
</dbReference>
<evidence type="ECO:0000256" key="5">
    <source>
        <dbReference type="ARBA" id="ARBA00023284"/>
    </source>
</evidence>
<organism evidence="8 9">
    <name type="scientific">Rhodohalobacter barkolensis</name>
    <dbReference type="NCBI Taxonomy" id="2053187"/>
    <lineage>
        <taxon>Bacteria</taxon>
        <taxon>Pseudomonadati</taxon>
        <taxon>Balneolota</taxon>
        <taxon>Balneolia</taxon>
        <taxon>Balneolales</taxon>
        <taxon>Balneolaceae</taxon>
        <taxon>Rhodohalobacter</taxon>
    </lineage>
</organism>